<dbReference type="GO" id="GO:0031491">
    <property type="term" value="F:nucleosome binding"/>
    <property type="evidence" value="ECO:0007669"/>
    <property type="project" value="TreeGrafter"/>
</dbReference>
<dbReference type="GO" id="GO:0003677">
    <property type="term" value="F:DNA binding"/>
    <property type="evidence" value="ECO:0007669"/>
    <property type="project" value="UniProtKB-UniRule"/>
</dbReference>
<accession>D7FLF8</accession>
<protein>
    <recommendedName>
        <fullName evidence="10">FACT complex subunit SSRP1</fullName>
    </recommendedName>
</protein>
<dbReference type="CDD" id="cd13231">
    <property type="entry name" value="PH2_SSRP1-like"/>
    <property type="match status" value="1"/>
</dbReference>
<feature type="compositionally biased region" description="Acidic residues" evidence="11">
    <location>
        <begin position="636"/>
        <end position="645"/>
    </location>
</feature>
<dbReference type="FunCoup" id="D7FLF8">
    <property type="interactions" value="599"/>
</dbReference>
<dbReference type="Pfam" id="PF00505">
    <property type="entry name" value="HMG_box"/>
    <property type="match status" value="1"/>
</dbReference>
<evidence type="ECO:0000313" key="13">
    <source>
        <dbReference type="EMBL" id="CBJ29726.1"/>
    </source>
</evidence>
<evidence type="ECO:0000256" key="1">
    <source>
        <dbReference type="ARBA" id="ARBA00010060"/>
    </source>
</evidence>
<dbReference type="GO" id="GO:0042393">
    <property type="term" value="F:histone binding"/>
    <property type="evidence" value="ECO:0007669"/>
    <property type="project" value="TreeGrafter"/>
</dbReference>
<evidence type="ECO:0000256" key="10">
    <source>
        <dbReference type="RuleBase" id="RU364013"/>
    </source>
</evidence>
<dbReference type="InterPro" id="IPR011993">
    <property type="entry name" value="PH-like_dom_sf"/>
</dbReference>
<dbReference type="PROSITE" id="PS50118">
    <property type="entry name" value="HMG_BOX_2"/>
    <property type="match status" value="1"/>
</dbReference>
<evidence type="ECO:0000256" key="3">
    <source>
        <dbReference type="ARBA" id="ARBA00022705"/>
    </source>
</evidence>
<evidence type="ECO:0000256" key="4">
    <source>
        <dbReference type="ARBA" id="ARBA00022763"/>
    </source>
</evidence>
<dbReference type="PANTHER" id="PTHR45849">
    <property type="entry name" value="FACT COMPLEX SUBUNIT SSRP1"/>
    <property type="match status" value="1"/>
</dbReference>
<keyword evidence="8 9" id="KW-0539">Nucleus</keyword>
<comment type="subcellular location">
    <subcellularLocation>
        <location evidence="10">Nucleus</location>
    </subcellularLocation>
    <subcellularLocation>
        <location evidence="10">Chromosome</location>
    </subcellularLocation>
</comment>
<evidence type="ECO:0000256" key="9">
    <source>
        <dbReference type="PROSITE-ProRule" id="PRU00267"/>
    </source>
</evidence>
<sequence length="645" mass="71930">MNFSKIGVQGYSLGNLQLTAEELNWTSDDKSSSKKVKWLDVSHATWAQYAAYCHLRLFMKRDARPVRLDGFSKAQHADIEKFLSERDVSLSNESPNPGGGNYGDIEVLDNIVRFSSGNKTLFDLNIKDVSQCVMPGVKKSNDVELQLHESDATDQTEDTLVAIRVTLPEKDEDTDERSPAESLQMAVMERANIHDVKGKVLVEFNESQGTFDFPRGRYSVEMYSHFMRMHGSRYDYKIQYNDISKLFLLEKPDERYVAFVISLDKPIRQGQQKYQHLVLRTTKDEATITVNMSAEDLQKKYDSNLNSEMIGPLHNLIAKIFKVLSNKPVYVTGKFSSTNGAKAVKCALGANEGYLYPLNKSFIFIHKPTCIIGFDEIESVEFQRYGGAQGAGVTRNFDLCVAPKSVAGETPKPYVFSGIDRSEYSSLYSFLSTKKLRIKNIKESGNDNAMLQLGDLDDHDPYKAALDDDQGEDEESEDDADYAPDARGGSDAESSSDSDGDEDSDDRAHKTSKKRPGTGSAKKGPTQKKRASGGGSSKPAPKKKRAKKDKDAPKGAMSAFMQFSQANRAQVKTDNPELKVTEISKVLGEKWGKLDETQKKPYQDKADEDKARYKRERDAYDSKKAATEPPQQSDSNDSDAASDSD</sequence>
<dbReference type="InterPro" id="IPR013719">
    <property type="entry name" value="RTT106/SPT16-like_middle_dom"/>
</dbReference>
<dbReference type="GO" id="GO:0006260">
    <property type="term" value="P:DNA replication"/>
    <property type="evidence" value="ECO:0007669"/>
    <property type="project" value="UniProtKB-KW"/>
</dbReference>
<organism evidence="13 14">
    <name type="scientific">Ectocarpus siliculosus</name>
    <name type="common">Brown alga</name>
    <name type="synonym">Conferva siliculosa</name>
    <dbReference type="NCBI Taxonomy" id="2880"/>
    <lineage>
        <taxon>Eukaryota</taxon>
        <taxon>Sar</taxon>
        <taxon>Stramenopiles</taxon>
        <taxon>Ochrophyta</taxon>
        <taxon>PX clade</taxon>
        <taxon>Phaeophyceae</taxon>
        <taxon>Ectocarpales</taxon>
        <taxon>Ectocarpaceae</taxon>
        <taxon>Ectocarpus</taxon>
    </lineage>
</organism>
<dbReference type="PRINTS" id="PR00887">
    <property type="entry name" value="SSRCOGNITION"/>
</dbReference>
<feature type="region of interest" description="Disordered" evidence="11">
    <location>
        <begin position="588"/>
        <end position="645"/>
    </location>
</feature>
<dbReference type="EMBL" id="FN649760">
    <property type="protein sequence ID" value="CBJ29726.1"/>
    <property type="molecule type" value="Genomic_DNA"/>
</dbReference>
<evidence type="ECO:0000256" key="7">
    <source>
        <dbReference type="ARBA" id="ARBA00023204"/>
    </source>
</evidence>
<dbReference type="InterPro" id="IPR048993">
    <property type="entry name" value="SSRP1-like_PH1"/>
</dbReference>
<keyword evidence="5 10" id="KW-0805">Transcription regulation</keyword>
<keyword evidence="4 10" id="KW-0227">DNA damage</keyword>
<dbReference type="FunFam" id="2.30.29.150:FF:000001">
    <property type="entry name" value="Fact complex subunit ssrp1"/>
    <property type="match status" value="1"/>
</dbReference>
<feature type="compositionally biased region" description="Acidic residues" evidence="11">
    <location>
        <begin position="467"/>
        <end position="482"/>
    </location>
</feature>
<dbReference type="Gene3D" id="1.10.30.10">
    <property type="entry name" value="High mobility group box domain"/>
    <property type="match status" value="1"/>
</dbReference>
<dbReference type="Proteomes" id="UP000002630">
    <property type="component" value="Unassembled WGS sequence"/>
</dbReference>
<feature type="region of interest" description="Disordered" evidence="11">
    <location>
        <begin position="450"/>
        <end position="558"/>
    </location>
</feature>
<evidence type="ECO:0000256" key="2">
    <source>
        <dbReference type="ARBA" id="ARBA00022454"/>
    </source>
</evidence>
<keyword evidence="2 10" id="KW-0158">Chromosome</keyword>
<dbReference type="GO" id="GO:0006281">
    <property type="term" value="P:DNA repair"/>
    <property type="evidence" value="ECO:0007669"/>
    <property type="project" value="UniProtKB-KW"/>
</dbReference>
<feature type="compositionally biased region" description="Low complexity" evidence="11">
    <location>
        <begin position="483"/>
        <end position="493"/>
    </location>
</feature>
<feature type="compositionally biased region" description="Basic and acidic residues" evidence="11">
    <location>
        <begin position="588"/>
        <end position="626"/>
    </location>
</feature>
<dbReference type="STRING" id="2880.D7FLF8"/>
<feature type="DNA-binding region" description="HMG box" evidence="9">
    <location>
        <begin position="553"/>
        <end position="621"/>
    </location>
</feature>
<dbReference type="SUPFAM" id="SSF47095">
    <property type="entry name" value="HMG-box"/>
    <property type="match status" value="1"/>
</dbReference>
<name>D7FLF8_ECTSI</name>
<dbReference type="Pfam" id="PF08512">
    <property type="entry name" value="Rttp106-like_middle"/>
    <property type="match status" value="1"/>
</dbReference>
<keyword evidence="14" id="KW-1185">Reference proteome</keyword>
<gene>
    <name evidence="13" type="ORF">Esi_0159_0081</name>
</gene>
<keyword evidence="3 10" id="KW-0235">DNA replication</keyword>
<evidence type="ECO:0000313" key="14">
    <source>
        <dbReference type="Proteomes" id="UP000002630"/>
    </source>
</evidence>
<dbReference type="InterPro" id="IPR009071">
    <property type="entry name" value="HMG_box_dom"/>
</dbReference>
<dbReference type="GO" id="GO:0035101">
    <property type="term" value="C:FACT complex"/>
    <property type="evidence" value="ECO:0007669"/>
    <property type="project" value="TreeGrafter"/>
</dbReference>
<proteinExistence type="inferred from homology"/>
<reference evidence="13 14" key="1">
    <citation type="journal article" date="2010" name="Nature">
        <title>The Ectocarpus genome and the independent evolution of multicellularity in brown algae.</title>
        <authorList>
            <person name="Cock J.M."/>
            <person name="Sterck L."/>
            <person name="Rouze P."/>
            <person name="Scornet D."/>
            <person name="Allen A.E."/>
            <person name="Amoutzias G."/>
            <person name="Anthouard V."/>
            <person name="Artiguenave F."/>
            <person name="Aury J.M."/>
            <person name="Badger J.H."/>
            <person name="Beszteri B."/>
            <person name="Billiau K."/>
            <person name="Bonnet E."/>
            <person name="Bothwell J.H."/>
            <person name="Bowler C."/>
            <person name="Boyen C."/>
            <person name="Brownlee C."/>
            <person name="Carrano C.J."/>
            <person name="Charrier B."/>
            <person name="Cho G.Y."/>
            <person name="Coelho S.M."/>
            <person name="Collen J."/>
            <person name="Corre E."/>
            <person name="Da Silva C."/>
            <person name="Delage L."/>
            <person name="Delaroque N."/>
            <person name="Dittami S.M."/>
            <person name="Doulbeau S."/>
            <person name="Elias M."/>
            <person name="Farnham G."/>
            <person name="Gachon C.M."/>
            <person name="Gschloessl B."/>
            <person name="Heesch S."/>
            <person name="Jabbari K."/>
            <person name="Jubin C."/>
            <person name="Kawai H."/>
            <person name="Kimura K."/>
            <person name="Kloareg B."/>
            <person name="Kupper F.C."/>
            <person name="Lang D."/>
            <person name="Le Bail A."/>
            <person name="Leblanc C."/>
            <person name="Lerouge P."/>
            <person name="Lohr M."/>
            <person name="Lopez P.J."/>
            <person name="Martens C."/>
            <person name="Maumus F."/>
            <person name="Michel G."/>
            <person name="Miranda-Saavedra D."/>
            <person name="Morales J."/>
            <person name="Moreau H."/>
            <person name="Motomura T."/>
            <person name="Nagasato C."/>
            <person name="Napoli C.A."/>
            <person name="Nelson D.R."/>
            <person name="Nyvall-Collen P."/>
            <person name="Peters A.F."/>
            <person name="Pommier C."/>
            <person name="Potin P."/>
            <person name="Poulain J."/>
            <person name="Quesneville H."/>
            <person name="Read B."/>
            <person name="Rensing S.A."/>
            <person name="Ritter A."/>
            <person name="Rousvoal S."/>
            <person name="Samanta M."/>
            <person name="Samson G."/>
            <person name="Schroeder D.C."/>
            <person name="Segurens B."/>
            <person name="Strittmatter M."/>
            <person name="Tonon T."/>
            <person name="Tregear J.W."/>
            <person name="Valentin K."/>
            <person name="von Dassow P."/>
            <person name="Yamagishi T."/>
            <person name="Van de Peer Y."/>
            <person name="Wincker P."/>
        </authorList>
    </citation>
    <scope>NUCLEOTIDE SEQUENCE [LARGE SCALE GENOMIC DNA]</scope>
    <source>
        <strain evidence="14">Ec32 / CCAP1310/4</strain>
    </source>
</reference>
<keyword evidence="9" id="KW-0238">DNA-binding</keyword>
<evidence type="ECO:0000259" key="12">
    <source>
        <dbReference type="PROSITE" id="PS50118"/>
    </source>
</evidence>
<dbReference type="InterPro" id="IPR038167">
    <property type="entry name" value="SSRP1_sf"/>
</dbReference>
<feature type="domain" description="HMG box" evidence="12">
    <location>
        <begin position="553"/>
        <end position="621"/>
    </location>
</feature>
<dbReference type="SMART" id="SM01287">
    <property type="entry name" value="Rtt106"/>
    <property type="match status" value="1"/>
</dbReference>
<dbReference type="CDD" id="cd13230">
    <property type="entry name" value="PH1_SSRP1-like"/>
    <property type="match status" value="1"/>
</dbReference>
<dbReference type="eggNOG" id="KOG0526">
    <property type="taxonomic scope" value="Eukaryota"/>
</dbReference>
<dbReference type="Gene3D" id="2.30.29.220">
    <property type="entry name" value="Structure-specific recognition protein (SSRP1)"/>
    <property type="match status" value="1"/>
</dbReference>
<dbReference type="OrthoDB" id="498543at2759"/>
<evidence type="ECO:0000256" key="8">
    <source>
        <dbReference type="ARBA" id="ARBA00023242"/>
    </source>
</evidence>
<dbReference type="InterPro" id="IPR050454">
    <property type="entry name" value="RTT106/SSRP1_HistChap/FACT"/>
</dbReference>
<dbReference type="InterPro" id="IPR035417">
    <property type="entry name" value="SSRP1/POB3_N"/>
</dbReference>
<dbReference type="PANTHER" id="PTHR45849:SF1">
    <property type="entry name" value="FACT COMPLEX SUBUNIT SSRP1"/>
    <property type="match status" value="1"/>
</dbReference>
<dbReference type="Pfam" id="PF17292">
    <property type="entry name" value="POB3_N"/>
    <property type="match status" value="1"/>
</dbReference>
<dbReference type="InterPro" id="IPR036910">
    <property type="entry name" value="HMG_box_dom_sf"/>
</dbReference>
<dbReference type="Pfam" id="PF21103">
    <property type="entry name" value="PH1_SSRP1-like"/>
    <property type="match status" value="1"/>
</dbReference>
<dbReference type="InterPro" id="IPR024954">
    <property type="entry name" value="SSRP1_DD"/>
</dbReference>
<keyword evidence="6 10" id="KW-0804">Transcription</keyword>
<dbReference type="Gene3D" id="2.30.29.150">
    <property type="match status" value="1"/>
</dbReference>
<dbReference type="InParanoid" id="D7FLF8"/>
<dbReference type="InterPro" id="IPR000969">
    <property type="entry name" value="SSRP1/POB3"/>
</dbReference>
<dbReference type="Pfam" id="PF03531">
    <property type="entry name" value="SSrecog"/>
    <property type="match status" value="1"/>
</dbReference>
<evidence type="ECO:0000256" key="11">
    <source>
        <dbReference type="SAM" id="MobiDB-lite"/>
    </source>
</evidence>
<dbReference type="SMART" id="SM00398">
    <property type="entry name" value="HMG"/>
    <property type="match status" value="1"/>
</dbReference>
<dbReference type="AlphaFoldDB" id="D7FLF8"/>
<keyword evidence="7 10" id="KW-0234">DNA repair</keyword>
<comment type="similarity">
    <text evidence="1 10">Belongs to the SSRP1 family.</text>
</comment>
<evidence type="ECO:0000256" key="6">
    <source>
        <dbReference type="ARBA" id="ARBA00023163"/>
    </source>
</evidence>
<dbReference type="Gene3D" id="2.30.29.30">
    <property type="entry name" value="Pleckstrin-homology domain (PH domain)/Phosphotyrosine-binding domain (PTB)"/>
    <property type="match status" value="2"/>
</dbReference>
<evidence type="ECO:0000256" key="5">
    <source>
        <dbReference type="ARBA" id="ARBA00023015"/>
    </source>
</evidence>
<dbReference type="SUPFAM" id="SSF50729">
    <property type="entry name" value="PH domain-like"/>
    <property type="match status" value="1"/>
</dbReference>
<feature type="compositionally biased region" description="Acidic residues" evidence="11">
    <location>
        <begin position="494"/>
        <end position="505"/>
    </location>
</feature>
<comment type="function">
    <text evidence="10">Component of the FACT complex, a general chromatin factor that acts to reorganize nucleosomes. The FACT complex is involved in multiple processes that require DNA as a template such as mRNA elongation, DNA replication and DNA repair. During transcription elongation the FACT complex acts as a histone chaperone that both destabilizes and restores nucleosomal structure. It facilitates the passage of RNA polymerase II and transcription by promoting the dissociation of one histone H2A-H2B dimer from the nucleosome, then subsequently promotes the reestablishment of the nucleosome following the passage of RNA polymerase II.</text>
</comment>